<evidence type="ECO:0000256" key="1">
    <source>
        <dbReference type="SAM" id="MobiDB-lite"/>
    </source>
</evidence>
<sequence length="294" mass="32195">MCTRRRPRRPGPLRPRRLCPPPHRLTRTSTPSARTRANPGVRVVRAPRPRCCGDGGPRCSRPSSRSSGSAGSWSVRTRRSPTSMRPPCGCRSPVRGSRPRSVTARMPPPSSRPCARRSASTSASKGCSTSTRARPTVPVVPGRRARRRRTTSPPTVRTGPPPRRPPPCRQALVLGPRAASNPERWCLSTRPFPNDTPPVRTAPSLRRSLTNLRDTVARPLLAHDRPVRRPPGTGLPGPERPTRSPTPRTRGILSGAASTPTTARPSCRRRPDPPLSRRRRPPDRPPRAGRARAS</sequence>
<feature type="compositionally biased region" description="Basic residues" evidence="1">
    <location>
        <begin position="276"/>
        <end position="294"/>
    </location>
</feature>
<comment type="caution">
    <text evidence="2">The sequence shown here is derived from an EMBL/GenBank/DDBJ whole genome shotgun (WGS) entry which is preliminary data.</text>
</comment>
<gene>
    <name evidence="2" type="ORF">GALL_552190</name>
</gene>
<proteinExistence type="predicted"/>
<feature type="compositionally biased region" description="Low complexity" evidence="1">
    <location>
        <begin position="112"/>
        <end position="142"/>
    </location>
</feature>
<accession>A0A1J5NYE2</accession>
<feature type="compositionally biased region" description="Pro residues" evidence="1">
    <location>
        <begin position="159"/>
        <end position="168"/>
    </location>
</feature>
<feature type="region of interest" description="Disordered" evidence="1">
    <location>
        <begin position="185"/>
        <end position="294"/>
    </location>
</feature>
<organism evidence="2">
    <name type="scientific">mine drainage metagenome</name>
    <dbReference type="NCBI Taxonomy" id="410659"/>
    <lineage>
        <taxon>unclassified sequences</taxon>
        <taxon>metagenomes</taxon>
        <taxon>ecological metagenomes</taxon>
    </lineage>
</organism>
<protein>
    <submittedName>
        <fullName evidence="2">Uncharacterized protein</fullName>
    </submittedName>
</protein>
<feature type="compositionally biased region" description="Basic residues" evidence="1">
    <location>
        <begin position="1"/>
        <end position="17"/>
    </location>
</feature>
<reference evidence="2" key="1">
    <citation type="submission" date="2016-10" db="EMBL/GenBank/DDBJ databases">
        <title>Sequence of Gallionella enrichment culture.</title>
        <authorList>
            <person name="Poehlein A."/>
            <person name="Muehling M."/>
            <person name="Daniel R."/>
        </authorList>
    </citation>
    <scope>NUCLEOTIDE SEQUENCE</scope>
</reference>
<name>A0A1J5NYE2_9ZZZZ</name>
<feature type="region of interest" description="Disordered" evidence="1">
    <location>
        <begin position="1"/>
        <end position="170"/>
    </location>
</feature>
<evidence type="ECO:0000313" key="2">
    <source>
        <dbReference type="EMBL" id="OIQ63240.1"/>
    </source>
</evidence>
<dbReference type="EMBL" id="MLJW01009178">
    <property type="protein sequence ID" value="OIQ63240.1"/>
    <property type="molecule type" value="Genomic_DNA"/>
</dbReference>
<dbReference type="AlphaFoldDB" id="A0A1J5NYE2"/>
<feature type="compositionally biased region" description="Low complexity" evidence="1">
    <location>
        <begin position="27"/>
        <end position="105"/>
    </location>
</feature>